<name>A0A9P4HB14_9PLEO</name>
<proteinExistence type="predicted"/>
<dbReference type="AlphaFoldDB" id="A0A9P4HB14"/>
<organism evidence="1 2">
    <name type="scientific">Setomelanomma holmii</name>
    <dbReference type="NCBI Taxonomy" id="210430"/>
    <lineage>
        <taxon>Eukaryota</taxon>
        <taxon>Fungi</taxon>
        <taxon>Dikarya</taxon>
        <taxon>Ascomycota</taxon>
        <taxon>Pezizomycotina</taxon>
        <taxon>Dothideomycetes</taxon>
        <taxon>Pleosporomycetidae</taxon>
        <taxon>Pleosporales</taxon>
        <taxon>Pleosporineae</taxon>
        <taxon>Phaeosphaeriaceae</taxon>
        <taxon>Setomelanomma</taxon>
    </lineage>
</organism>
<reference evidence="1" key="1">
    <citation type="journal article" date="2020" name="Stud. Mycol.">
        <title>101 Dothideomycetes genomes: a test case for predicting lifestyles and emergence of pathogens.</title>
        <authorList>
            <person name="Haridas S."/>
            <person name="Albert R."/>
            <person name="Binder M."/>
            <person name="Bloem J."/>
            <person name="Labutti K."/>
            <person name="Salamov A."/>
            <person name="Andreopoulos B."/>
            <person name="Baker S."/>
            <person name="Barry K."/>
            <person name="Bills G."/>
            <person name="Bluhm B."/>
            <person name="Cannon C."/>
            <person name="Castanera R."/>
            <person name="Culley D."/>
            <person name="Daum C."/>
            <person name="Ezra D."/>
            <person name="Gonzalez J."/>
            <person name="Henrissat B."/>
            <person name="Kuo A."/>
            <person name="Liang C."/>
            <person name="Lipzen A."/>
            <person name="Lutzoni F."/>
            <person name="Magnuson J."/>
            <person name="Mondo S."/>
            <person name="Nolan M."/>
            <person name="Ohm R."/>
            <person name="Pangilinan J."/>
            <person name="Park H.-J."/>
            <person name="Ramirez L."/>
            <person name="Alfaro M."/>
            <person name="Sun H."/>
            <person name="Tritt A."/>
            <person name="Yoshinaga Y."/>
            <person name="Zwiers L.-H."/>
            <person name="Turgeon B."/>
            <person name="Goodwin S."/>
            <person name="Spatafora J."/>
            <person name="Crous P."/>
            <person name="Grigoriev I."/>
        </authorList>
    </citation>
    <scope>NUCLEOTIDE SEQUENCE</scope>
    <source>
        <strain evidence="1">CBS 110217</strain>
    </source>
</reference>
<evidence type="ECO:0000313" key="2">
    <source>
        <dbReference type="Proteomes" id="UP000799777"/>
    </source>
</evidence>
<sequence length="118" mass="13082">MQAIFDAFRNKCGKDSISCSFDNTAKEQNCHPWDFGLWQAKGQKWAVQLVKAALELPDFLGGEISDIKQRASRVKAEIVKAIYDGDDTKWHSVLNDDFNEALGRSIFVGTEEEGAGGV</sequence>
<evidence type="ECO:0000313" key="1">
    <source>
        <dbReference type="EMBL" id="KAF2031358.1"/>
    </source>
</evidence>
<gene>
    <name evidence="1" type="ORF">EK21DRAFT_88073</name>
</gene>
<keyword evidence="2" id="KW-1185">Reference proteome</keyword>
<dbReference type="EMBL" id="ML978181">
    <property type="protein sequence ID" value="KAF2031358.1"/>
    <property type="molecule type" value="Genomic_DNA"/>
</dbReference>
<accession>A0A9P4HB14</accession>
<comment type="caution">
    <text evidence="1">The sequence shown here is derived from an EMBL/GenBank/DDBJ whole genome shotgun (WGS) entry which is preliminary data.</text>
</comment>
<protein>
    <submittedName>
        <fullName evidence="1">Uncharacterized protein</fullName>
    </submittedName>
</protein>
<dbReference type="Proteomes" id="UP000799777">
    <property type="component" value="Unassembled WGS sequence"/>
</dbReference>